<evidence type="ECO:0000313" key="1">
    <source>
        <dbReference type="EMBL" id="QDV72020.1"/>
    </source>
</evidence>
<dbReference type="InterPro" id="IPR007485">
    <property type="entry name" value="LPS_assembly_LptE"/>
</dbReference>
<dbReference type="EMBL" id="CP036349">
    <property type="protein sequence ID" value="QDV72020.1"/>
    <property type="molecule type" value="Genomic_DNA"/>
</dbReference>
<name>A0A518K2M3_9BACT</name>
<keyword evidence="2" id="KW-1185">Reference proteome</keyword>
<protein>
    <recommendedName>
        <fullName evidence="3">Lipopolysaccharide-assembly</fullName>
    </recommendedName>
</protein>
<dbReference type="AlphaFoldDB" id="A0A518K2M3"/>
<organism evidence="1 2">
    <name type="scientific">Botrimarina mediterranea</name>
    <dbReference type="NCBI Taxonomy" id="2528022"/>
    <lineage>
        <taxon>Bacteria</taxon>
        <taxon>Pseudomonadati</taxon>
        <taxon>Planctomycetota</taxon>
        <taxon>Planctomycetia</taxon>
        <taxon>Pirellulales</taxon>
        <taxon>Lacipirellulaceae</taxon>
        <taxon>Botrimarina</taxon>
    </lineage>
</organism>
<dbReference type="PROSITE" id="PS51257">
    <property type="entry name" value="PROKAR_LIPOPROTEIN"/>
    <property type="match status" value="1"/>
</dbReference>
<sequence>MREFTCSKTNHLNRCSVIVVLLVTASLTAGCAGYRAGSRSLYAPDVATVYVPMVESDSFRRDLGERLTEALVKEIELKTPYKVVNSPNADSVLEVRLRGDRRNVQAEDQFDNPRVFATSIWAEVSWLNRRRLPLGPMHSVPLSGGLAASAAQPTIGVTQTNPLIPESGQTLASQQQLEIARLAEQIVGVMEEPW</sequence>
<dbReference type="GO" id="GO:0043165">
    <property type="term" value="P:Gram-negative-bacterium-type cell outer membrane assembly"/>
    <property type="evidence" value="ECO:0007669"/>
    <property type="project" value="InterPro"/>
</dbReference>
<dbReference type="KEGG" id="bmei:Spa11_01900"/>
<dbReference type="Pfam" id="PF04390">
    <property type="entry name" value="LptE"/>
    <property type="match status" value="1"/>
</dbReference>
<dbReference type="GO" id="GO:0019867">
    <property type="term" value="C:outer membrane"/>
    <property type="evidence" value="ECO:0007669"/>
    <property type="project" value="InterPro"/>
</dbReference>
<evidence type="ECO:0000313" key="2">
    <source>
        <dbReference type="Proteomes" id="UP000316426"/>
    </source>
</evidence>
<accession>A0A518K2M3</accession>
<evidence type="ECO:0008006" key="3">
    <source>
        <dbReference type="Google" id="ProtNLM"/>
    </source>
</evidence>
<gene>
    <name evidence="1" type="ORF">Spa11_01900</name>
</gene>
<reference evidence="1 2" key="1">
    <citation type="submission" date="2019-02" db="EMBL/GenBank/DDBJ databases">
        <title>Deep-cultivation of Planctomycetes and their phenomic and genomic characterization uncovers novel biology.</title>
        <authorList>
            <person name="Wiegand S."/>
            <person name="Jogler M."/>
            <person name="Boedeker C."/>
            <person name="Pinto D."/>
            <person name="Vollmers J."/>
            <person name="Rivas-Marin E."/>
            <person name="Kohn T."/>
            <person name="Peeters S.H."/>
            <person name="Heuer A."/>
            <person name="Rast P."/>
            <person name="Oberbeckmann S."/>
            <person name="Bunk B."/>
            <person name="Jeske O."/>
            <person name="Meyerdierks A."/>
            <person name="Storesund J.E."/>
            <person name="Kallscheuer N."/>
            <person name="Luecker S."/>
            <person name="Lage O.M."/>
            <person name="Pohl T."/>
            <person name="Merkel B.J."/>
            <person name="Hornburger P."/>
            <person name="Mueller R.-W."/>
            <person name="Bruemmer F."/>
            <person name="Labrenz M."/>
            <person name="Spormann A.M."/>
            <person name="Op den Camp H."/>
            <person name="Overmann J."/>
            <person name="Amann R."/>
            <person name="Jetten M.S.M."/>
            <person name="Mascher T."/>
            <person name="Medema M.H."/>
            <person name="Devos D.P."/>
            <person name="Kaster A.-K."/>
            <person name="Ovreas L."/>
            <person name="Rohde M."/>
            <person name="Galperin M.Y."/>
            <person name="Jogler C."/>
        </authorList>
    </citation>
    <scope>NUCLEOTIDE SEQUENCE [LARGE SCALE GENOMIC DNA]</scope>
    <source>
        <strain evidence="1 2">Spa11</strain>
    </source>
</reference>
<dbReference type="Proteomes" id="UP000316426">
    <property type="component" value="Chromosome"/>
</dbReference>
<proteinExistence type="predicted"/>